<dbReference type="EMBL" id="AYLO01000035">
    <property type="protein sequence ID" value="ESS73100.1"/>
    <property type="molecule type" value="Genomic_DNA"/>
</dbReference>
<sequence>MTSPSFAGGDLTTPRLKEKIDKKRPKPRYRDLHRQTGKTIS</sequence>
<evidence type="ECO:0000313" key="3">
    <source>
        <dbReference type="Proteomes" id="UP000017842"/>
    </source>
</evidence>
<proteinExistence type="predicted"/>
<protein>
    <submittedName>
        <fullName evidence="2">Uncharacterized protein</fullName>
    </submittedName>
</protein>
<organism evidence="2 3">
    <name type="scientific">Methyloglobulus morosus KoM1</name>
    <dbReference type="NCBI Taxonomy" id="1116472"/>
    <lineage>
        <taxon>Bacteria</taxon>
        <taxon>Pseudomonadati</taxon>
        <taxon>Pseudomonadota</taxon>
        <taxon>Gammaproteobacteria</taxon>
        <taxon>Methylococcales</taxon>
        <taxon>Methylococcaceae</taxon>
        <taxon>Methyloglobulus</taxon>
    </lineage>
</organism>
<gene>
    <name evidence="2" type="ORF">MGMO_36c00090</name>
</gene>
<dbReference type="AlphaFoldDB" id="V5BII4"/>
<name>V5BII4_9GAMM</name>
<feature type="region of interest" description="Disordered" evidence="1">
    <location>
        <begin position="1"/>
        <end position="41"/>
    </location>
</feature>
<dbReference type="Proteomes" id="UP000017842">
    <property type="component" value="Unassembled WGS sequence"/>
</dbReference>
<accession>V5BII4</accession>
<evidence type="ECO:0000256" key="1">
    <source>
        <dbReference type="SAM" id="MobiDB-lite"/>
    </source>
</evidence>
<reference evidence="2 3" key="1">
    <citation type="journal article" date="2013" name="Genome Announc.">
        <title>Draft Genome Sequence of the Methanotrophic Gammaproteobacterium Methyloglobulus morosus DSM 22980 Strain KoM1.</title>
        <authorList>
            <person name="Poehlein A."/>
            <person name="Deutzmann J.S."/>
            <person name="Daniel R."/>
            <person name="Simeonova D.D."/>
        </authorList>
    </citation>
    <scope>NUCLEOTIDE SEQUENCE [LARGE SCALE GENOMIC DNA]</scope>
    <source>
        <strain evidence="2 3">KoM1</strain>
    </source>
</reference>
<keyword evidence="3" id="KW-1185">Reference proteome</keyword>
<comment type="caution">
    <text evidence="2">The sequence shown here is derived from an EMBL/GenBank/DDBJ whole genome shotgun (WGS) entry which is preliminary data.</text>
</comment>
<evidence type="ECO:0000313" key="2">
    <source>
        <dbReference type="EMBL" id="ESS73100.1"/>
    </source>
</evidence>